<reference evidence="1" key="1">
    <citation type="journal article" date="2018" name="DNA Res.">
        <title>Multiple hybrid de novo genome assembly of finger millet, an orphan allotetraploid crop.</title>
        <authorList>
            <person name="Hatakeyama M."/>
            <person name="Aluri S."/>
            <person name="Balachadran M.T."/>
            <person name="Sivarajan S.R."/>
            <person name="Patrignani A."/>
            <person name="Gruter S."/>
            <person name="Poveda L."/>
            <person name="Shimizu-Inatsugi R."/>
            <person name="Baeten J."/>
            <person name="Francoijs K.J."/>
            <person name="Nataraja K.N."/>
            <person name="Reddy Y.A.N."/>
            <person name="Phadnis S."/>
            <person name="Ravikumar R.L."/>
            <person name="Schlapbach R."/>
            <person name="Sreeman S.M."/>
            <person name="Shimizu K.K."/>
        </authorList>
    </citation>
    <scope>NUCLEOTIDE SEQUENCE</scope>
</reference>
<dbReference type="InterPro" id="IPR002110">
    <property type="entry name" value="Ankyrin_rpt"/>
</dbReference>
<dbReference type="InterPro" id="IPR036770">
    <property type="entry name" value="Ankyrin_rpt-contain_sf"/>
</dbReference>
<dbReference type="Proteomes" id="UP001054889">
    <property type="component" value="Unassembled WGS sequence"/>
</dbReference>
<comment type="caution">
    <text evidence="1">The sequence shown here is derived from an EMBL/GenBank/DDBJ whole genome shotgun (WGS) entry which is preliminary data.</text>
</comment>
<accession>A0AAV5FIY1</accession>
<sequence length="333" mass="35927">MAPPIIFLAPDIAATSGGSPLNAALHGNLGRLKGIVKNLGMGPAGVLAVIIDGFGGVLHCAAAHGHLEVCKYLVEELGGVTPFMLSAHSDDVCTVKYLLDHAGSCKVTEFLLSQGIPVDIDCGRGTPLFQAAGTGEDKTLKILLDHNANAGADVNGKGPSVSPLLFATGQGKKLRCCCHRFPYSNVPNWSVDGVISYAQFKKTQPVDKEPFDKRMAIFQSQADNTFRQKKYAQAAEDYSLAGYNKPNATLYSNQSLCKLKMGDGEGALSDAKQCRMIQPGWAKACYRQGAAHMLLKPQRAHIFNVQEYKQACEAFQDAEKQDPGNEEIERELR</sequence>
<dbReference type="EMBL" id="BQKI01000086">
    <property type="protein sequence ID" value="GJN34991.1"/>
    <property type="molecule type" value="Genomic_DNA"/>
</dbReference>
<dbReference type="SUPFAM" id="SSF48452">
    <property type="entry name" value="TPR-like"/>
    <property type="match status" value="1"/>
</dbReference>
<gene>
    <name evidence="1" type="primary">gb23711</name>
    <name evidence="1" type="ORF">PR202_gb23711</name>
</gene>
<name>A0AAV5FIY1_ELECO</name>
<dbReference type="Gene3D" id="1.25.40.10">
    <property type="entry name" value="Tetratricopeptide repeat domain"/>
    <property type="match status" value="1"/>
</dbReference>
<dbReference type="SUPFAM" id="SSF48403">
    <property type="entry name" value="Ankyrin repeat"/>
    <property type="match status" value="1"/>
</dbReference>
<evidence type="ECO:0000313" key="1">
    <source>
        <dbReference type="EMBL" id="GJN34991.1"/>
    </source>
</evidence>
<dbReference type="PANTHER" id="PTHR46224:SF10">
    <property type="entry name" value="OS01G0189100 PROTEIN"/>
    <property type="match status" value="1"/>
</dbReference>
<dbReference type="Pfam" id="PF12796">
    <property type="entry name" value="Ank_2"/>
    <property type="match status" value="1"/>
</dbReference>
<dbReference type="Gene3D" id="1.25.40.20">
    <property type="entry name" value="Ankyrin repeat-containing domain"/>
    <property type="match status" value="2"/>
</dbReference>
<dbReference type="InterPro" id="IPR011990">
    <property type="entry name" value="TPR-like_helical_dom_sf"/>
</dbReference>
<protein>
    <submittedName>
        <fullName evidence="1">Uncharacterized protein</fullName>
    </submittedName>
</protein>
<dbReference type="AlphaFoldDB" id="A0AAV5FIY1"/>
<dbReference type="PANTHER" id="PTHR46224">
    <property type="entry name" value="ANKYRIN REPEAT FAMILY PROTEIN"/>
    <property type="match status" value="1"/>
</dbReference>
<dbReference type="InterPro" id="IPR051616">
    <property type="entry name" value="Cul2-RING_E3_ligase_SR"/>
</dbReference>
<organism evidence="1 2">
    <name type="scientific">Eleusine coracana subsp. coracana</name>
    <dbReference type="NCBI Taxonomy" id="191504"/>
    <lineage>
        <taxon>Eukaryota</taxon>
        <taxon>Viridiplantae</taxon>
        <taxon>Streptophyta</taxon>
        <taxon>Embryophyta</taxon>
        <taxon>Tracheophyta</taxon>
        <taxon>Spermatophyta</taxon>
        <taxon>Magnoliopsida</taxon>
        <taxon>Liliopsida</taxon>
        <taxon>Poales</taxon>
        <taxon>Poaceae</taxon>
        <taxon>PACMAD clade</taxon>
        <taxon>Chloridoideae</taxon>
        <taxon>Cynodonteae</taxon>
        <taxon>Eleusininae</taxon>
        <taxon>Eleusine</taxon>
    </lineage>
</organism>
<reference evidence="1" key="2">
    <citation type="submission" date="2021-12" db="EMBL/GenBank/DDBJ databases">
        <title>Resequencing data analysis of finger millet.</title>
        <authorList>
            <person name="Hatakeyama M."/>
            <person name="Aluri S."/>
            <person name="Balachadran M.T."/>
            <person name="Sivarajan S.R."/>
            <person name="Poveda L."/>
            <person name="Shimizu-Inatsugi R."/>
            <person name="Schlapbach R."/>
            <person name="Sreeman S.M."/>
            <person name="Shimizu K.K."/>
        </authorList>
    </citation>
    <scope>NUCLEOTIDE SEQUENCE</scope>
</reference>
<proteinExistence type="predicted"/>
<keyword evidence="2" id="KW-1185">Reference proteome</keyword>
<evidence type="ECO:0000313" key="2">
    <source>
        <dbReference type="Proteomes" id="UP001054889"/>
    </source>
</evidence>